<gene>
    <name evidence="1" type="ORF">MCNOR_0218</name>
</gene>
<dbReference type="RefSeq" id="WP_017365149.1">
    <property type="nucleotide sequence ID" value="NZ_CP079097.1"/>
</dbReference>
<reference evidence="1" key="1">
    <citation type="submission" date="2023-03" db="EMBL/GenBank/DDBJ databases">
        <authorList>
            <person name="Pearce D."/>
        </authorList>
    </citation>
    <scope>NUCLEOTIDE SEQUENCE</scope>
    <source>
        <strain evidence="1">Mc</strain>
    </source>
</reference>
<evidence type="ECO:0000313" key="2">
    <source>
        <dbReference type="Proteomes" id="UP001158598"/>
    </source>
</evidence>
<name>A0AA35UML7_METCP</name>
<dbReference type="AlphaFoldDB" id="A0AA35UML7"/>
<organism evidence="1 2">
    <name type="scientific">Methylococcus capsulatus</name>
    <dbReference type="NCBI Taxonomy" id="414"/>
    <lineage>
        <taxon>Bacteria</taxon>
        <taxon>Pseudomonadati</taxon>
        <taxon>Pseudomonadota</taxon>
        <taxon>Gammaproteobacteria</taxon>
        <taxon>Methylococcales</taxon>
        <taxon>Methylococcaceae</taxon>
        <taxon>Methylococcus</taxon>
    </lineage>
</organism>
<protein>
    <submittedName>
        <fullName evidence="1">Uncharacterized protein</fullName>
    </submittedName>
</protein>
<dbReference type="EMBL" id="OX458332">
    <property type="protein sequence ID" value="CAI8727755.1"/>
    <property type="molecule type" value="Genomic_DNA"/>
</dbReference>
<evidence type="ECO:0000313" key="1">
    <source>
        <dbReference type="EMBL" id="CAI8727755.1"/>
    </source>
</evidence>
<dbReference type="Proteomes" id="UP001158598">
    <property type="component" value="Chromosome"/>
</dbReference>
<accession>A0AA35UML7</accession>
<proteinExistence type="predicted"/>
<sequence length="73" mass="8133">MTHSLDCATCTAWGNSAAEVERVEWIRKNYPDAHRLLQAKTGLVWDEVARQSGKLRPFLEAVAQDPPDGLQPS</sequence>